<reference evidence="1" key="1">
    <citation type="submission" date="2016-08" db="EMBL/GenBank/DDBJ databases">
        <authorList>
            <person name="Seilhamer J.J."/>
        </authorList>
    </citation>
    <scope>NUCLEOTIDE SEQUENCE</scope>
    <source>
        <strain evidence="1">86</strain>
    </source>
</reference>
<evidence type="ECO:0000313" key="1">
    <source>
        <dbReference type="EMBL" id="SCM74264.1"/>
    </source>
</evidence>
<organism evidence="1">
    <name type="scientific">uncultured Pleomorphomonas sp</name>
    <dbReference type="NCBI Taxonomy" id="442121"/>
    <lineage>
        <taxon>Bacteria</taxon>
        <taxon>Pseudomonadati</taxon>
        <taxon>Pseudomonadota</taxon>
        <taxon>Alphaproteobacteria</taxon>
        <taxon>Hyphomicrobiales</taxon>
        <taxon>Pleomorphomonadaceae</taxon>
        <taxon>Pleomorphomonas</taxon>
        <taxon>environmental samples</taxon>
    </lineage>
</organism>
<gene>
    <name evidence="1" type="ORF">KL86PLE_130150</name>
</gene>
<proteinExistence type="predicted"/>
<protein>
    <submittedName>
        <fullName evidence="1">Uncharacterized protein</fullName>
    </submittedName>
</protein>
<sequence>MNASVAIRLAGQTVSQYMCVNIEAIHPESDFHTLLVEE</sequence>
<dbReference type="AlphaFoldDB" id="A0A212L9K8"/>
<name>A0A212L9K8_9HYPH</name>
<dbReference type="EMBL" id="FMJD01000005">
    <property type="protein sequence ID" value="SCM74264.1"/>
    <property type="molecule type" value="Genomic_DNA"/>
</dbReference>
<accession>A0A212L9K8</accession>